<evidence type="ECO:0000259" key="4">
    <source>
        <dbReference type="Pfam" id="PF00248"/>
    </source>
</evidence>
<gene>
    <name evidence="5" type="ORF">E7Z73_06775</name>
</gene>
<name>A0A8T3VBE5_9EURY</name>
<feature type="domain" description="NADP-dependent oxidoreductase" evidence="4">
    <location>
        <begin position="22"/>
        <end position="257"/>
    </location>
</feature>
<dbReference type="FunFam" id="3.20.20.100:FF:000015">
    <property type="entry name" value="Oxidoreductase, aldo/keto reductase family"/>
    <property type="match status" value="1"/>
</dbReference>
<dbReference type="Gene3D" id="3.20.20.100">
    <property type="entry name" value="NADP-dependent oxidoreductase domain"/>
    <property type="match status" value="1"/>
</dbReference>
<evidence type="ECO:0000256" key="2">
    <source>
        <dbReference type="ARBA" id="ARBA00022857"/>
    </source>
</evidence>
<protein>
    <submittedName>
        <fullName evidence="5">Aldo/keto reductase</fullName>
    </submittedName>
</protein>
<keyword evidence="3" id="KW-0560">Oxidoreductase</keyword>
<evidence type="ECO:0000313" key="6">
    <source>
        <dbReference type="Proteomes" id="UP000762703"/>
    </source>
</evidence>
<dbReference type="Pfam" id="PF00248">
    <property type="entry name" value="Aldo_ket_red"/>
    <property type="match status" value="1"/>
</dbReference>
<dbReference type="PRINTS" id="PR00069">
    <property type="entry name" value="ALDKETRDTASE"/>
</dbReference>
<evidence type="ECO:0000313" key="5">
    <source>
        <dbReference type="EMBL" id="MBE6505429.1"/>
    </source>
</evidence>
<dbReference type="GO" id="GO:0016616">
    <property type="term" value="F:oxidoreductase activity, acting on the CH-OH group of donors, NAD or NADP as acceptor"/>
    <property type="evidence" value="ECO:0007669"/>
    <property type="project" value="UniProtKB-ARBA"/>
</dbReference>
<comment type="caution">
    <text evidence="5">The sequence shown here is derived from an EMBL/GenBank/DDBJ whole genome shotgun (WGS) entry which is preliminary data.</text>
</comment>
<dbReference type="Proteomes" id="UP000762703">
    <property type="component" value="Unassembled WGS sequence"/>
</dbReference>
<dbReference type="RefSeq" id="WP_303737080.1">
    <property type="nucleotide sequence ID" value="NZ_SUTE01000051.1"/>
</dbReference>
<dbReference type="PANTHER" id="PTHR43827">
    <property type="entry name" value="2,5-DIKETO-D-GLUCONIC ACID REDUCTASE"/>
    <property type="match status" value="1"/>
</dbReference>
<dbReference type="AlphaFoldDB" id="A0A8T3VBE5"/>
<accession>A0A8T3VBE5</accession>
<dbReference type="InterPro" id="IPR023210">
    <property type="entry name" value="NADP_OxRdtase_dom"/>
</dbReference>
<dbReference type="PANTHER" id="PTHR43827:SF3">
    <property type="entry name" value="NADP-DEPENDENT OXIDOREDUCTASE DOMAIN-CONTAINING PROTEIN"/>
    <property type="match status" value="1"/>
</dbReference>
<dbReference type="CDD" id="cd19133">
    <property type="entry name" value="AKR_AKR5F1"/>
    <property type="match status" value="1"/>
</dbReference>
<dbReference type="EMBL" id="SUTE01000051">
    <property type="protein sequence ID" value="MBE6505429.1"/>
    <property type="molecule type" value="Genomic_DNA"/>
</dbReference>
<comment type="similarity">
    <text evidence="1">Belongs to the aldo/keto reductase family.</text>
</comment>
<evidence type="ECO:0000256" key="1">
    <source>
        <dbReference type="ARBA" id="ARBA00007905"/>
    </source>
</evidence>
<dbReference type="InterPro" id="IPR020471">
    <property type="entry name" value="AKR"/>
</dbReference>
<proteinExistence type="inferred from homology"/>
<dbReference type="PIRSF" id="PIRSF000097">
    <property type="entry name" value="AKR"/>
    <property type="match status" value="1"/>
</dbReference>
<evidence type="ECO:0000256" key="3">
    <source>
        <dbReference type="ARBA" id="ARBA00023002"/>
    </source>
</evidence>
<dbReference type="SUPFAM" id="SSF51430">
    <property type="entry name" value="NAD(P)-linked oxidoreductase"/>
    <property type="match status" value="1"/>
</dbReference>
<organism evidence="5 6">
    <name type="scientific">Methanobrevibacter millerae</name>
    <dbReference type="NCBI Taxonomy" id="230361"/>
    <lineage>
        <taxon>Archaea</taxon>
        <taxon>Methanobacteriati</taxon>
        <taxon>Methanobacteriota</taxon>
        <taxon>Methanomada group</taxon>
        <taxon>Methanobacteria</taxon>
        <taxon>Methanobacteriales</taxon>
        <taxon>Methanobacteriaceae</taxon>
        <taxon>Methanobrevibacter</taxon>
    </lineage>
</organism>
<dbReference type="InterPro" id="IPR036812">
    <property type="entry name" value="NAD(P)_OxRdtase_dom_sf"/>
</dbReference>
<reference evidence="5" key="1">
    <citation type="submission" date="2019-04" db="EMBL/GenBank/DDBJ databases">
        <title>Evolution of Biomass-Degrading Anaerobic Consortia Revealed by Metagenomics.</title>
        <authorList>
            <person name="Peng X."/>
        </authorList>
    </citation>
    <scope>NUCLEOTIDE SEQUENCE</scope>
    <source>
        <strain evidence="5">SIG12</strain>
    </source>
</reference>
<sequence length="280" mass="32697">MKYFKLNNGEKMPVLNFGVFDIEPEDTKSVVLKALEVGYRSIDNAQVYYNEKEVGQAIKESDVDRDDIFLISKNWVSNAGYEKTIKAVDKTLKDLQTDYLDLFLIHQPYGDYYGSYRAMEELQKEGKILSIGLSNFYPDRLTDLVMNNEVVPQVNQVETSPYFQQWEAHEIMEKYGITHQAWGPFSEGMDNLFKNPILVEIAEKYSKSTGQVILRWLYDRDIAIACRSVKESRMRENFDIFDFELTKEDIEKIKELDQGKSPFLDHNDPETVEEFNEEII</sequence>
<keyword evidence="2" id="KW-0521">NADP</keyword>